<evidence type="ECO:0000256" key="1">
    <source>
        <dbReference type="ARBA" id="ARBA00004651"/>
    </source>
</evidence>
<proteinExistence type="predicted"/>
<dbReference type="InterPro" id="IPR011701">
    <property type="entry name" value="MFS"/>
</dbReference>
<dbReference type="InterPro" id="IPR050171">
    <property type="entry name" value="MFS_Transporters"/>
</dbReference>
<dbReference type="STRING" id="1703345.A3860_04390"/>
<reference evidence="9 10" key="1">
    <citation type="submission" date="2016-03" db="EMBL/GenBank/DDBJ databases">
        <title>Niastella vici sp. nov., isolated from farmland soil.</title>
        <authorList>
            <person name="Chen L."/>
            <person name="Wang D."/>
            <person name="Yang S."/>
            <person name="Wang G."/>
        </authorList>
    </citation>
    <scope>NUCLEOTIDE SEQUENCE [LARGE SCALE GENOMIC DNA]</scope>
    <source>
        <strain evidence="9 10">DJ57</strain>
    </source>
</reference>
<dbReference type="PANTHER" id="PTHR23517:SF3">
    <property type="entry name" value="INTEGRAL MEMBRANE TRANSPORT PROTEIN"/>
    <property type="match status" value="1"/>
</dbReference>
<evidence type="ECO:0000313" key="9">
    <source>
        <dbReference type="EMBL" id="OQP60971.1"/>
    </source>
</evidence>
<organism evidence="9 10">
    <name type="scientific">Niastella vici</name>
    <dbReference type="NCBI Taxonomy" id="1703345"/>
    <lineage>
        <taxon>Bacteria</taxon>
        <taxon>Pseudomonadati</taxon>
        <taxon>Bacteroidota</taxon>
        <taxon>Chitinophagia</taxon>
        <taxon>Chitinophagales</taxon>
        <taxon>Chitinophagaceae</taxon>
        <taxon>Niastella</taxon>
    </lineage>
</organism>
<evidence type="ECO:0000256" key="6">
    <source>
        <dbReference type="ARBA" id="ARBA00023136"/>
    </source>
</evidence>
<feature type="transmembrane region" description="Helical" evidence="7">
    <location>
        <begin position="51"/>
        <end position="70"/>
    </location>
</feature>
<dbReference type="Proteomes" id="UP000192796">
    <property type="component" value="Unassembled WGS sequence"/>
</dbReference>
<dbReference type="AlphaFoldDB" id="A0A1V9FRR3"/>
<evidence type="ECO:0000313" key="10">
    <source>
        <dbReference type="Proteomes" id="UP000192796"/>
    </source>
</evidence>
<evidence type="ECO:0000256" key="4">
    <source>
        <dbReference type="ARBA" id="ARBA00022692"/>
    </source>
</evidence>
<comment type="caution">
    <text evidence="9">The sequence shown here is derived from an EMBL/GenBank/DDBJ whole genome shotgun (WGS) entry which is preliminary data.</text>
</comment>
<evidence type="ECO:0000259" key="8">
    <source>
        <dbReference type="PROSITE" id="PS50850"/>
    </source>
</evidence>
<feature type="transmembrane region" description="Helical" evidence="7">
    <location>
        <begin position="146"/>
        <end position="167"/>
    </location>
</feature>
<keyword evidence="5 7" id="KW-1133">Transmembrane helix</keyword>
<feature type="transmembrane region" description="Helical" evidence="7">
    <location>
        <begin position="313"/>
        <end position="336"/>
    </location>
</feature>
<feature type="transmembrane region" description="Helical" evidence="7">
    <location>
        <begin position="357"/>
        <end position="373"/>
    </location>
</feature>
<keyword evidence="3" id="KW-1003">Cell membrane</keyword>
<dbReference type="GO" id="GO:0005886">
    <property type="term" value="C:plasma membrane"/>
    <property type="evidence" value="ECO:0007669"/>
    <property type="project" value="UniProtKB-SubCell"/>
</dbReference>
<feature type="transmembrane region" description="Helical" evidence="7">
    <location>
        <begin position="82"/>
        <end position="99"/>
    </location>
</feature>
<name>A0A1V9FRR3_9BACT</name>
<keyword evidence="2" id="KW-0813">Transport</keyword>
<keyword evidence="6 7" id="KW-0472">Membrane</keyword>
<evidence type="ECO:0000256" key="3">
    <source>
        <dbReference type="ARBA" id="ARBA00022475"/>
    </source>
</evidence>
<evidence type="ECO:0000256" key="2">
    <source>
        <dbReference type="ARBA" id="ARBA00022448"/>
    </source>
</evidence>
<dbReference type="Gene3D" id="1.20.1250.20">
    <property type="entry name" value="MFS general substrate transporter like domains"/>
    <property type="match status" value="2"/>
</dbReference>
<feature type="transmembrane region" description="Helical" evidence="7">
    <location>
        <begin position="379"/>
        <end position="397"/>
    </location>
</feature>
<dbReference type="OrthoDB" id="9810492at2"/>
<dbReference type="InterPro" id="IPR036259">
    <property type="entry name" value="MFS_trans_sf"/>
</dbReference>
<dbReference type="RefSeq" id="WP_081151026.1">
    <property type="nucleotide sequence ID" value="NZ_LVYD01000058.1"/>
</dbReference>
<dbReference type="CDD" id="cd17325">
    <property type="entry name" value="MFS_MdtG_SLC18_like"/>
    <property type="match status" value="1"/>
</dbReference>
<sequence>MQNIQLGLRENWRQFSLLVIVNAFVGGMVGLERTILPRIAEVEFHLAAKTAILSFIIVFGIVKAITNYFTGALANKVGRKKLLTIGWLIGIPVPFMLMFADSWNWIVAANVLLGINQGLAWSSTVVMKIDLVGEKQRGFAMGVNEFAGYIAVAVVAFCTGWIASVYGLRPYPFYIGIALAFAGFFTSWLLVKDTRHHVFFETATSNIPRLKKVFWETTWKNKNLGSVTQAGLVNNLNDGMAWGLFPVLLASKGFTIGQIGVVTAVYPAVWGIGQLFTGKMADHFCKKDLLFWGMLLQGVALVALIFADTMLHFIILSSILGWGTAMVYPTFLATVAENTHPADRANSLGIFRLWRDLGYAIGAILTGIIADLVGINASIVVIGVLTIFSSGIIFYRMKCSDLSGMKITTGIARLLQRRHSYH</sequence>
<gene>
    <name evidence="9" type="ORF">A3860_04390</name>
</gene>
<accession>A0A1V9FRR3</accession>
<dbReference type="EMBL" id="LVYD01000058">
    <property type="protein sequence ID" value="OQP60971.1"/>
    <property type="molecule type" value="Genomic_DNA"/>
</dbReference>
<evidence type="ECO:0000256" key="7">
    <source>
        <dbReference type="SAM" id="Phobius"/>
    </source>
</evidence>
<dbReference type="PROSITE" id="PS50850">
    <property type="entry name" value="MFS"/>
    <property type="match status" value="1"/>
</dbReference>
<comment type="subcellular location">
    <subcellularLocation>
        <location evidence="1">Cell membrane</location>
        <topology evidence="1">Multi-pass membrane protein</topology>
    </subcellularLocation>
</comment>
<dbReference type="GO" id="GO:0022857">
    <property type="term" value="F:transmembrane transporter activity"/>
    <property type="evidence" value="ECO:0007669"/>
    <property type="project" value="InterPro"/>
</dbReference>
<feature type="transmembrane region" description="Helical" evidence="7">
    <location>
        <begin position="289"/>
        <end position="307"/>
    </location>
</feature>
<protein>
    <submittedName>
        <fullName evidence="9">MFS transporter</fullName>
    </submittedName>
</protein>
<feature type="transmembrane region" description="Helical" evidence="7">
    <location>
        <begin position="12"/>
        <end position="31"/>
    </location>
</feature>
<feature type="domain" description="Major facilitator superfamily (MFS) profile" evidence="8">
    <location>
        <begin position="15"/>
        <end position="401"/>
    </location>
</feature>
<evidence type="ECO:0000256" key="5">
    <source>
        <dbReference type="ARBA" id="ARBA00022989"/>
    </source>
</evidence>
<keyword evidence="4 7" id="KW-0812">Transmembrane</keyword>
<dbReference type="SUPFAM" id="SSF103473">
    <property type="entry name" value="MFS general substrate transporter"/>
    <property type="match status" value="1"/>
</dbReference>
<dbReference type="PANTHER" id="PTHR23517">
    <property type="entry name" value="RESISTANCE PROTEIN MDTM, PUTATIVE-RELATED-RELATED"/>
    <property type="match status" value="1"/>
</dbReference>
<keyword evidence="10" id="KW-1185">Reference proteome</keyword>
<dbReference type="InterPro" id="IPR020846">
    <property type="entry name" value="MFS_dom"/>
</dbReference>
<dbReference type="Pfam" id="PF07690">
    <property type="entry name" value="MFS_1"/>
    <property type="match status" value="2"/>
</dbReference>
<feature type="transmembrane region" description="Helical" evidence="7">
    <location>
        <begin position="173"/>
        <end position="191"/>
    </location>
</feature>